<protein>
    <submittedName>
        <fullName evidence="1">Uncharacterized protein</fullName>
    </submittedName>
</protein>
<organism evidence="1 2">
    <name type="scientific">Trichoderma simmonsii</name>
    <dbReference type="NCBI Taxonomy" id="1491479"/>
    <lineage>
        <taxon>Eukaryota</taxon>
        <taxon>Fungi</taxon>
        <taxon>Dikarya</taxon>
        <taxon>Ascomycota</taxon>
        <taxon>Pezizomycotina</taxon>
        <taxon>Sordariomycetes</taxon>
        <taxon>Hypocreomycetidae</taxon>
        <taxon>Hypocreales</taxon>
        <taxon>Hypocreaceae</taxon>
        <taxon>Trichoderma</taxon>
    </lineage>
</organism>
<keyword evidence="2" id="KW-1185">Reference proteome</keyword>
<dbReference type="Proteomes" id="UP000826661">
    <property type="component" value="Chromosome VII"/>
</dbReference>
<dbReference type="EMBL" id="CP075870">
    <property type="protein sequence ID" value="QYT06018.1"/>
    <property type="molecule type" value="Genomic_DNA"/>
</dbReference>
<reference evidence="1 2" key="1">
    <citation type="journal article" date="2021" name="BMC Genomics">
        <title>Telomere-to-telomere genome assembly of asparaginase-producing Trichoderma simmonsii.</title>
        <authorList>
            <person name="Chung D."/>
            <person name="Kwon Y.M."/>
            <person name="Yang Y."/>
        </authorList>
    </citation>
    <scope>NUCLEOTIDE SEQUENCE [LARGE SCALE GENOMIC DNA]</scope>
    <source>
        <strain evidence="1 2">GH-Sj1</strain>
    </source>
</reference>
<gene>
    <name evidence="1" type="ORF">H0G86_012883</name>
</gene>
<proteinExistence type="predicted"/>
<evidence type="ECO:0000313" key="2">
    <source>
        <dbReference type="Proteomes" id="UP000826661"/>
    </source>
</evidence>
<accession>A0A8G0LS81</accession>
<dbReference type="AlphaFoldDB" id="A0A8G0LS81"/>
<sequence length="100" mass="10753">MYTLSLKVAGGREVVGAERTLALVLLAGRAFQHTACQQHTRTNSQLAAAILLHPADGGSRSTLSGYLPTLNCEVITLFTAELFGPQKATVYLLFAFVDMQ</sequence>
<evidence type="ECO:0000313" key="1">
    <source>
        <dbReference type="EMBL" id="QYT06018.1"/>
    </source>
</evidence>
<name>A0A8G0LS81_9HYPO</name>